<gene>
    <name evidence="3" type="ORF">H9867_02530</name>
</gene>
<dbReference type="Proteomes" id="UP000824189">
    <property type="component" value="Unassembled WGS sequence"/>
</dbReference>
<keyword evidence="2" id="KW-0472">Membrane</keyword>
<feature type="compositionally biased region" description="Basic and acidic residues" evidence="1">
    <location>
        <begin position="15"/>
        <end position="25"/>
    </location>
</feature>
<feature type="transmembrane region" description="Helical" evidence="2">
    <location>
        <begin position="312"/>
        <end position="330"/>
    </location>
</feature>
<protein>
    <submittedName>
        <fullName evidence="3">DUF2157 domain-containing protein</fullName>
    </submittedName>
</protein>
<evidence type="ECO:0000256" key="1">
    <source>
        <dbReference type="SAM" id="MobiDB-lite"/>
    </source>
</evidence>
<feature type="compositionally biased region" description="Basic and acidic residues" evidence="1">
    <location>
        <begin position="120"/>
        <end position="129"/>
    </location>
</feature>
<evidence type="ECO:0000256" key="2">
    <source>
        <dbReference type="SAM" id="Phobius"/>
    </source>
</evidence>
<organism evidence="3 4">
    <name type="scientific">Candidatus Corynebacterium gallistercoris</name>
    <dbReference type="NCBI Taxonomy" id="2838530"/>
    <lineage>
        <taxon>Bacteria</taxon>
        <taxon>Bacillati</taxon>
        <taxon>Actinomycetota</taxon>
        <taxon>Actinomycetes</taxon>
        <taxon>Mycobacteriales</taxon>
        <taxon>Corynebacteriaceae</taxon>
        <taxon>Corynebacterium</taxon>
    </lineage>
</organism>
<dbReference type="AlphaFoldDB" id="A0A9D1UQU1"/>
<reference evidence="3" key="1">
    <citation type="journal article" date="2021" name="PeerJ">
        <title>Extensive microbial diversity within the chicken gut microbiome revealed by metagenomics and culture.</title>
        <authorList>
            <person name="Gilroy R."/>
            <person name="Ravi A."/>
            <person name="Getino M."/>
            <person name="Pursley I."/>
            <person name="Horton D.L."/>
            <person name="Alikhan N.F."/>
            <person name="Baker D."/>
            <person name="Gharbi K."/>
            <person name="Hall N."/>
            <person name="Watson M."/>
            <person name="Adriaenssens E.M."/>
            <person name="Foster-Nyarko E."/>
            <person name="Jarju S."/>
            <person name="Secka A."/>
            <person name="Antonio M."/>
            <person name="Oren A."/>
            <person name="Chaudhuri R.R."/>
            <person name="La Ragione R."/>
            <person name="Hildebrand F."/>
            <person name="Pallen M.J."/>
        </authorList>
    </citation>
    <scope>NUCLEOTIDE SEQUENCE</scope>
    <source>
        <strain evidence="3">4376</strain>
    </source>
</reference>
<feature type="region of interest" description="Disordered" evidence="1">
    <location>
        <begin position="1"/>
        <end position="280"/>
    </location>
</feature>
<evidence type="ECO:0000313" key="4">
    <source>
        <dbReference type="Proteomes" id="UP000824189"/>
    </source>
</evidence>
<feature type="compositionally biased region" description="Low complexity" evidence="1">
    <location>
        <begin position="170"/>
        <end position="179"/>
    </location>
</feature>
<evidence type="ECO:0000313" key="3">
    <source>
        <dbReference type="EMBL" id="HIW95355.1"/>
    </source>
</evidence>
<accession>A0A9D1UQU1</accession>
<sequence>MSEKLTVAELLARNGRKEDSAEAGRPKRRRRSLEDGGVSVAELTGSIPVVEDSADSDTAASRTEGAVAGKKAEPSVKPAAGAGAAAKAGAGSAAASSPSSASAKPSIKKVRPVPQTKVAPVERPEEKTGKLAAVDEDPKKPQKIEDIERAQKPGVAASAKPEAGKKQLGAASAKPAAAAVKEEPKNAVGDSAAAKTATQKAPQKSTQKAEQAEAVATPAKRADKQGAPFKKKKGALGAAGTAAGGAGAAGAGTAADRGEVETAERPSSKTEQAKDSAVTPEEFQELEANLAEDEVLEYEDDRISWPAMLAQALAAIVAGVGVFFAFSLLWDKAPGALVLVLALAVTLVMVGLVHALLRHRDKLLMILAFFVGLVLTIGPRLILGM</sequence>
<feature type="transmembrane region" description="Helical" evidence="2">
    <location>
        <begin position="336"/>
        <end position="357"/>
    </location>
</feature>
<feature type="compositionally biased region" description="Low complexity" evidence="1">
    <location>
        <begin position="186"/>
        <end position="209"/>
    </location>
</feature>
<keyword evidence="2" id="KW-1133">Transmembrane helix</keyword>
<proteinExistence type="predicted"/>
<keyword evidence="2" id="KW-0812">Transmembrane</keyword>
<feature type="compositionally biased region" description="Low complexity" evidence="1">
    <location>
        <begin position="77"/>
        <end position="105"/>
    </location>
</feature>
<feature type="compositionally biased region" description="Basic and acidic residues" evidence="1">
    <location>
        <begin position="136"/>
        <end position="151"/>
    </location>
</feature>
<dbReference type="EMBL" id="DXFZ01000032">
    <property type="protein sequence ID" value="HIW95355.1"/>
    <property type="molecule type" value="Genomic_DNA"/>
</dbReference>
<comment type="caution">
    <text evidence="3">The sequence shown here is derived from an EMBL/GenBank/DDBJ whole genome shotgun (WGS) entry which is preliminary data.</text>
</comment>
<reference evidence="3" key="2">
    <citation type="submission" date="2021-04" db="EMBL/GenBank/DDBJ databases">
        <authorList>
            <person name="Gilroy R."/>
        </authorList>
    </citation>
    <scope>NUCLEOTIDE SEQUENCE</scope>
    <source>
        <strain evidence="3">4376</strain>
    </source>
</reference>
<feature type="transmembrane region" description="Helical" evidence="2">
    <location>
        <begin position="364"/>
        <end position="383"/>
    </location>
</feature>
<name>A0A9D1UQU1_9CORY</name>
<feature type="compositionally biased region" description="Basic and acidic residues" evidence="1">
    <location>
        <begin position="256"/>
        <end position="274"/>
    </location>
</feature>